<evidence type="ECO:0000313" key="3">
    <source>
        <dbReference type="Proteomes" id="UP000001982"/>
    </source>
</evidence>
<reference evidence="2 3" key="1">
    <citation type="submission" date="2006-03" db="EMBL/GenBank/DDBJ databases">
        <title>Complete sequence of Shewanella denitrificans OS217.</title>
        <authorList>
            <consortium name="US DOE Joint Genome Institute"/>
            <person name="Copeland A."/>
            <person name="Lucas S."/>
            <person name="Lapidus A."/>
            <person name="Barry K."/>
            <person name="Detter J.C."/>
            <person name="Glavina del Rio T."/>
            <person name="Hammon N."/>
            <person name="Israni S."/>
            <person name="Dalin E."/>
            <person name="Tice H."/>
            <person name="Pitluck S."/>
            <person name="Brettin T."/>
            <person name="Bruce D."/>
            <person name="Han C."/>
            <person name="Tapia R."/>
            <person name="Gilna P."/>
            <person name="Kiss H."/>
            <person name="Schmutz J."/>
            <person name="Larimer F."/>
            <person name="Land M."/>
            <person name="Hauser L."/>
            <person name="Kyrpides N."/>
            <person name="Lykidis A."/>
            <person name="Richardson P."/>
        </authorList>
    </citation>
    <scope>NUCLEOTIDE SEQUENCE [LARGE SCALE GENOMIC DNA]</scope>
    <source>
        <strain evidence="3">OS217 / ATCC BAA-1090 / DSM 15013</strain>
    </source>
</reference>
<feature type="transmembrane region" description="Helical" evidence="1">
    <location>
        <begin position="6"/>
        <end position="26"/>
    </location>
</feature>
<organism evidence="2 3">
    <name type="scientific">Shewanella denitrificans (strain OS217 / ATCC BAA-1090 / DSM 15013)</name>
    <dbReference type="NCBI Taxonomy" id="318161"/>
    <lineage>
        <taxon>Bacteria</taxon>
        <taxon>Pseudomonadati</taxon>
        <taxon>Pseudomonadota</taxon>
        <taxon>Gammaproteobacteria</taxon>
        <taxon>Alteromonadales</taxon>
        <taxon>Shewanellaceae</taxon>
        <taxon>Shewanella</taxon>
    </lineage>
</organism>
<evidence type="ECO:0000313" key="2">
    <source>
        <dbReference type="EMBL" id="ABE54387.1"/>
    </source>
</evidence>
<keyword evidence="3" id="KW-1185">Reference proteome</keyword>
<dbReference type="AlphaFoldDB" id="Q12Q89"/>
<protein>
    <submittedName>
        <fullName evidence="2">Uncharacterized protein</fullName>
    </submittedName>
</protein>
<name>Q12Q89_SHEDO</name>
<keyword evidence="1" id="KW-1133">Transmembrane helix</keyword>
<dbReference type="Proteomes" id="UP000001982">
    <property type="component" value="Chromosome"/>
</dbReference>
<gene>
    <name evidence="2" type="ordered locus">Sden_1099</name>
</gene>
<evidence type="ECO:0000256" key="1">
    <source>
        <dbReference type="SAM" id="Phobius"/>
    </source>
</evidence>
<feature type="transmembrane region" description="Helical" evidence="1">
    <location>
        <begin position="47"/>
        <end position="67"/>
    </location>
</feature>
<proteinExistence type="predicted"/>
<dbReference type="EMBL" id="CP000302">
    <property type="protein sequence ID" value="ABE54387.1"/>
    <property type="molecule type" value="Genomic_DNA"/>
</dbReference>
<dbReference type="KEGG" id="sdn:Sden_1099"/>
<sequence length="479" mass="54462">MDIQQIAQMLLQWGPAGAVAVLIVIVERKLRTRWDSVKGKERRMCAWLYLSNWVFIASLLLMVSYHWTIEQNKTNILMSGIVLDLNTNLKVNNTIRTLYTRNELSQWLKNVHWHYAGDKLPNHFSIRIEDDATRNFHDYQLPLDKVIDLLDVQLLYQRKQLWLKTPTGNIELIVSNSASRELNIGNLLPVTSRLPWSNNPSFGLISQAHAGDKVDTALVMQALEADDSYIRQFASQYLVDNIVSLTPLIEKTLLDEDTSLGSQLGLVTALAKASSADLALKDKWHLTGAAQLKIAELAFSDNTALAAQAKRFLIRNVSPNTFSELQSHCDIADVAGTEKAVRCAYLLFDSAYNLAIAQWVSSQYLSEDNELEQVQNAIDLLTSHSDLWRFGAVDQQVQFAKIDYGIALLSHEKAKLYHLRQDLQSQAQYQQQAQASFQQLIDFIGQYERKDYEYPHHIKQAACYIKNPVQACFDKYTAL</sequence>
<dbReference type="HOGENOM" id="CLU_569713_0_0_6"/>
<keyword evidence="1" id="KW-0812">Transmembrane</keyword>
<keyword evidence="1" id="KW-0472">Membrane</keyword>
<dbReference type="RefSeq" id="WP_011495549.1">
    <property type="nucleotide sequence ID" value="NC_007954.1"/>
</dbReference>
<accession>Q12Q89</accession>